<proteinExistence type="predicted"/>
<gene>
    <name evidence="1" type="ORF">V1477_003314</name>
</gene>
<evidence type="ECO:0000313" key="1">
    <source>
        <dbReference type="EMBL" id="KAL2748671.1"/>
    </source>
</evidence>
<organism evidence="1 2">
    <name type="scientific">Vespula maculifrons</name>
    <name type="common">Eastern yellow jacket</name>
    <name type="synonym">Wasp</name>
    <dbReference type="NCBI Taxonomy" id="7453"/>
    <lineage>
        <taxon>Eukaryota</taxon>
        <taxon>Metazoa</taxon>
        <taxon>Ecdysozoa</taxon>
        <taxon>Arthropoda</taxon>
        <taxon>Hexapoda</taxon>
        <taxon>Insecta</taxon>
        <taxon>Pterygota</taxon>
        <taxon>Neoptera</taxon>
        <taxon>Endopterygota</taxon>
        <taxon>Hymenoptera</taxon>
        <taxon>Apocrita</taxon>
        <taxon>Aculeata</taxon>
        <taxon>Vespoidea</taxon>
        <taxon>Vespidae</taxon>
        <taxon>Vespinae</taxon>
        <taxon>Vespula</taxon>
    </lineage>
</organism>
<reference evidence="1 2" key="1">
    <citation type="journal article" date="2024" name="Ann. Entomol. Soc. Am.">
        <title>Genomic analyses of the southern and eastern yellowjacket wasps (Hymenoptera: Vespidae) reveal evolutionary signatures of social life.</title>
        <authorList>
            <person name="Catto M.A."/>
            <person name="Caine P.B."/>
            <person name="Orr S.E."/>
            <person name="Hunt B.G."/>
            <person name="Goodisman M.A.D."/>
        </authorList>
    </citation>
    <scope>NUCLEOTIDE SEQUENCE [LARGE SCALE GENOMIC DNA]</scope>
    <source>
        <strain evidence="1">232</strain>
        <tissue evidence="1">Head and thorax</tissue>
    </source>
</reference>
<evidence type="ECO:0000313" key="2">
    <source>
        <dbReference type="Proteomes" id="UP001607303"/>
    </source>
</evidence>
<dbReference type="Proteomes" id="UP001607303">
    <property type="component" value="Unassembled WGS sequence"/>
</dbReference>
<keyword evidence="2" id="KW-1185">Reference proteome</keyword>
<dbReference type="EMBL" id="JAYRBN010000031">
    <property type="protein sequence ID" value="KAL2748671.1"/>
    <property type="molecule type" value="Genomic_DNA"/>
</dbReference>
<comment type="caution">
    <text evidence="1">The sequence shown here is derived from an EMBL/GenBank/DDBJ whole genome shotgun (WGS) entry which is preliminary data.</text>
</comment>
<name>A0ABD2CU94_VESMC</name>
<accession>A0ABD2CU94</accession>
<sequence length="93" mass="10838">MKYRTGSQRIFKEGTSTHDTLFSKPDKRSLECYTRFKVLLLRSTTDVVLDKLPYPQYDHLIPHCAIVWTEDPIQDDESLQYKSILAVLYGSLI</sequence>
<protein>
    <submittedName>
        <fullName evidence="1">Uncharacterized protein</fullName>
    </submittedName>
</protein>
<dbReference type="AlphaFoldDB" id="A0ABD2CU94"/>